<dbReference type="GO" id="GO:0005198">
    <property type="term" value="F:structural molecule activity"/>
    <property type="evidence" value="ECO:0007669"/>
    <property type="project" value="InterPro"/>
</dbReference>
<sequence>MDEALKILTETTQEALVELYEKMNALASGGNMNKAKRIYRQMQIITVELGKFYDDFSAAAVEAEYLKGFDLEGMDLSFIDTGEFKAKITDKTFTGLHMESIDALTTALQQNLSMAIANLNIQVGRMAKDKFAEITKKQALKGMLKGSTRKDISKNVVERLTQEGFIVFKDKLGRNWRLDSYAEMNMRSTLREANTRGIENRAIQEGYDLLKVSEHGVTCEKCAKVEGRVFSISGNNANYPKWDNHIIKHTHPNCRHTVSIFQEKYYDGDVEELRKKSNSSTDYRTDAQKEKYQGMQQKKVKKRQNKLQYERYKARLGKNAPKSLSGFIQVKKSKNWSNLKKKYKEAGR</sequence>
<reference evidence="1 2" key="1">
    <citation type="submission" date="2017-06" db="EMBL/GenBank/DDBJ databases">
        <title>Draft genome sequence of anaerobic fermentative bacterium Anaeromicrobium sediminis DY2726D isolated from West Pacific Ocean sediments.</title>
        <authorList>
            <person name="Zeng X."/>
        </authorList>
    </citation>
    <scope>NUCLEOTIDE SEQUENCE [LARGE SCALE GENOMIC DNA]</scope>
    <source>
        <strain evidence="1 2">DY2726D</strain>
    </source>
</reference>
<evidence type="ECO:0000313" key="1">
    <source>
        <dbReference type="EMBL" id="PAB61328.1"/>
    </source>
</evidence>
<accession>A0A267MQZ0</accession>
<evidence type="ECO:0008006" key="3">
    <source>
        <dbReference type="Google" id="ProtNLM"/>
    </source>
</evidence>
<name>A0A267MQZ0_9FIRM</name>
<dbReference type="Proteomes" id="UP000216024">
    <property type="component" value="Unassembled WGS sequence"/>
</dbReference>
<evidence type="ECO:0000313" key="2">
    <source>
        <dbReference type="Proteomes" id="UP000216024"/>
    </source>
</evidence>
<proteinExistence type="predicted"/>
<organism evidence="1 2">
    <name type="scientific">Anaeromicrobium sediminis</name>
    <dbReference type="NCBI Taxonomy" id="1478221"/>
    <lineage>
        <taxon>Bacteria</taxon>
        <taxon>Bacillati</taxon>
        <taxon>Bacillota</taxon>
        <taxon>Clostridia</taxon>
        <taxon>Peptostreptococcales</taxon>
        <taxon>Thermotaleaceae</taxon>
        <taxon>Anaeromicrobium</taxon>
    </lineage>
</organism>
<dbReference type="Pfam" id="PF06152">
    <property type="entry name" value="Phage_min_cap2"/>
    <property type="match status" value="1"/>
</dbReference>
<gene>
    <name evidence="1" type="ORF">CCE28_02535</name>
</gene>
<protein>
    <recommendedName>
        <fullName evidence="3">Minor capsid protein</fullName>
    </recommendedName>
</protein>
<keyword evidence="2" id="KW-1185">Reference proteome</keyword>
<dbReference type="RefSeq" id="WP_095130640.1">
    <property type="nucleotide sequence ID" value="NZ_NIBG01000001.1"/>
</dbReference>
<dbReference type="InterPro" id="IPR009319">
    <property type="entry name" value="Phage_A118_VSP1"/>
</dbReference>
<comment type="caution">
    <text evidence="1">The sequence shown here is derived from an EMBL/GenBank/DDBJ whole genome shotgun (WGS) entry which is preliminary data.</text>
</comment>
<dbReference type="AlphaFoldDB" id="A0A267MQZ0"/>
<dbReference type="EMBL" id="NIBG01000001">
    <property type="protein sequence ID" value="PAB61328.1"/>
    <property type="molecule type" value="Genomic_DNA"/>
</dbReference>
<dbReference type="OrthoDB" id="3197444at2"/>